<dbReference type="PANTHER" id="PTHR13370:SF3">
    <property type="entry name" value="TRNA (GUANINE(10)-N2)-METHYLTRANSFERASE HOMOLOG"/>
    <property type="match status" value="1"/>
</dbReference>
<accession>A0ABD3NX92</accession>
<keyword evidence="1" id="KW-0489">Methyltransferase</keyword>
<dbReference type="InterPro" id="IPR002052">
    <property type="entry name" value="DNA_methylase_N6_adenine_CS"/>
</dbReference>
<evidence type="ECO:0000313" key="4">
    <source>
        <dbReference type="Proteomes" id="UP001516023"/>
    </source>
</evidence>
<protein>
    <submittedName>
        <fullName evidence="3">Uncharacterized protein</fullName>
    </submittedName>
</protein>
<dbReference type="Proteomes" id="UP001516023">
    <property type="component" value="Unassembled WGS sequence"/>
</dbReference>
<keyword evidence="2" id="KW-0808">Transferase</keyword>
<proteinExistence type="predicted"/>
<gene>
    <name evidence="3" type="ORF">HJC23_008264</name>
</gene>
<dbReference type="Gene3D" id="3.40.50.150">
    <property type="entry name" value="Vaccinia Virus protein VP39"/>
    <property type="match status" value="1"/>
</dbReference>
<dbReference type="EMBL" id="JABMIG020000353">
    <property type="protein sequence ID" value="KAL3780334.1"/>
    <property type="molecule type" value="Genomic_DNA"/>
</dbReference>
<dbReference type="GO" id="GO:0032259">
    <property type="term" value="P:methylation"/>
    <property type="evidence" value="ECO:0007669"/>
    <property type="project" value="UniProtKB-KW"/>
</dbReference>
<reference evidence="3 4" key="1">
    <citation type="journal article" date="2020" name="G3 (Bethesda)">
        <title>Improved Reference Genome for Cyclotella cryptica CCMP332, a Model for Cell Wall Morphogenesis, Salinity Adaptation, and Lipid Production in Diatoms (Bacillariophyta).</title>
        <authorList>
            <person name="Roberts W.R."/>
            <person name="Downey K.M."/>
            <person name="Ruck E.C."/>
            <person name="Traller J.C."/>
            <person name="Alverson A.J."/>
        </authorList>
    </citation>
    <scope>NUCLEOTIDE SEQUENCE [LARGE SCALE GENOMIC DNA]</scope>
    <source>
        <strain evidence="3 4">CCMP332</strain>
    </source>
</reference>
<sequence length="507" mass="56390">MASYLKKRTHDAYRDIPRATTPSSDNFSDLNQKHYLTNIEFDFHDALKYQGPIHYPSAIAANRETTALSTYEPEPIPVSQVQAYESAMQYVVISDNNDFLNPISSFINQLTLTNLLRSTVERCSLVRRMVRVVAIGDSYAEVAEEALKNGSFEDMMENGVNAHATWSIRLRRYGSAQHRISESAESNIDNHKDNRLTYPKTKQKRQARYGKNVRSSLTDEKNAIFSMSELIKLFQGKVNLMNPDCKIYILEGLRDFSLNNRLRGSDDNTKILLGRVIANGPKTSIYSPKTRICVTTTPLCPIASFTLCNIAQTQRNTNTAILDPFAGSCATLLAAAHITKGQCRSVGIEICHDGYVNRNDIKRDFDSRSLPPPLVIRGDCLSSDVRDRARAEMGGNECFPGFDVIVTDPPYGIREAMSSSPNLEFDTTPPLTQLFQVIAQDKAIGKPLLKVGGRLAAFVPVRKGETLEECLPPADVQKDAGLVLEGEGKEQVLNDILSRWLVSFVGA</sequence>
<dbReference type="AlphaFoldDB" id="A0ABD3NX92"/>
<dbReference type="InterPro" id="IPR029063">
    <property type="entry name" value="SAM-dependent_MTases_sf"/>
</dbReference>
<organism evidence="3 4">
    <name type="scientific">Cyclotella cryptica</name>
    <dbReference type="NCBI Taxonomy" id="29204"/>
    <lineage>
        <taxon>Eukaryota</taxon>
        <taxon>Sar</taxon>
        <taxon>Stramenopiles</taxon>
        <taxon>Ochrophyta</taxon>
        <taxon>Bacillariophyta</taxon>
        <taxon>Coscinodiscophyceae</taxon>
        <taxon>Thalassiosirophycidae</taxon>
        <taxon>Stephanodiscales</taxon>
        <taxon>Stephanodiscaceae</taxon>
        <taxon>Cyclotella</taxon>
    </lineage>
</organism>
<name>A0ABD3NX92_9STRA</name>
<dbReference type="GO" id="GO:0008168">
    <property type="term" value="F:methyltransferase activity"/>
    <property type="evidence" value="ECO:0007669"/>
    <property type="project" value="UniProtKB-KW"/>
</dbReference>
<evidence type="ECO:0000313" key="3">
    <source>
        <dbReference type="EMBL" id="KAL3780334.1"/>
    </source>
</evidence>
<keyword evidence="4" id="KW-1185">Reference proteome</keyword>
<comment type="caution">
    <text evidence="3">The sequence shown here is derived from an EMBL/GenBank/DDBJ whole genome shotgun (WGS) entry which is preliminary data.</text>
</comment>
<dbReference type="SUPFAM" id="SSF53335">
    <property type="entry name" value="S-adenosyl-L-methionine-dependent methyltransferases"/>
    <property type="match status" value="1"/>
</dbReference>
<dbReference type="PROSITE" id="PS00092">
    <property type="entry name" value="N6_MTASE"/>
    <property type="match status" value="1"/>
</dbReference>
<evidence type="ECO:0000256" key="2">
    <source>
        <dbReference type="ARBA" id="ARBA00022679"/>
    </source>
</evidence>
<evidence type="ECO:0000256" key="1">
    <source>
        <dbReference type="ARBA" id="ARBA00022603"/>
    </source>
</evidence>
<dbReference type="PANTHER" id="PTHR13370">
    <property type="entry name" value="RNA METHYLASE-RELATED"/>
    <property type="match status" value="1"/>
</dbReference>